<name>A0A8H6HAT9_9AGAR</name>
<comment type="caution">
    <text evidence="2">The sequence shown here is derived from an EMBL/GenBank/DDBJ whole genome shotgun (WGS) entry which is preliminary data.</text>
</comment>
<evidence type="ECO:0000313" key="3">
    <source>
        <dbReference type="Proteomes" id="UP000521943"/>
    </source>
</evidence>
<proteinExistence type="predicted"/>
<organism evidence="2 3">
    <name type="scientific">Ephemerocybe angulata</name>
    <dbReference type="NCBI Taxonomy" id="980116"/>
    <lineage>
        <taxon>Eukaryota</taxon>
        <taxon>Fungi</taxon>
        <taxon>Dikarya</taxon>
        <taxon>Basidiomycota</taxon>
        <taxon>Agaricomycotina</taxon>
        <taxon>Agaricomycetes</taxon>
        <taxon>Agaricomycetidae</taxon>
        <taxon>Agaricales</taxon>
        <taxon>Agaricineae</taxon>
        <taxon>Psathyrellaceae</taxon>
        <taxon>Ephemerocybe</taxon>
    </lineage>
</organism>
<gene>
    <name evidence="2" type="ORF">DFP72DRAFT_932515</name>
</gene>
<dbReference type="EMBL" id="JACGCI010000140">
    <property type="protein sequence ID" value="KAF6743634.1"/>
    <property type="molecule type" value="Genomic_DNA"/>
</dbReference>
<evidence type="ECO:0000313" key="2">
    <source>
        <dbReference type="EMBL" id="KAF6743634.1"/>
    </source>
</evidence>
<keyword evidence="3" id="KW-1185">Reference proteome</keyword>
<feature type="compositionally biased region" description="Low complexity" evidence="1">
    <location>
        <begin position="165"/>
        <end position="181"/>
    </location>
</feature>
<accession>A0A8H6HAT9</accession>
<sequence>MTHQTKRPLRQAETLAKTFTIHSGGDAKRTRPSNCKQLGVYIPRCFERCIPSLHYAPRQFATLPQLRSSASITLDSLHGDGQDRAIPVTDSTPSPATYPPLARPPSNVGPHCGHVSRLLVRAPAALRTRLHLNRTSAPPIHVMSRVPCVDRHPATHIPRLPPAVPATTSPSIPSPRPSALSHSRDPAVPRRR</sequence>
<protein>
    <submittedName>
        <fullName evidence="2">Uncharacterized protein</fullName>
    </submittedName>
</protein>
<evidence type="ECO:0000256" key="1">
    <source>
        <dbReference type="SAM" id="MobiDB-lite"/>
    </source>
</evidence>
<feature type="region of interest" description="Disordered" evidence="1">
    <location>
        <begin position="75"/>
        <end position="108"/>
    </location>
</feature>
<feature type="compositionally biased region" description="Basic and acidic residues" evidence="1">
    <location>
        <begin position="182"/>
        <end position="192"/>
    </location>
</feature>
<reference evidence="2 3" key="1">
    <citation type="submission" date="2020-07" db="EMBL/GenBank/DDBJ databases">
        <title>Comparative genomics of pyrophilous fungi reveals a link between fire events and developmental genes.</title>
        <authorList>
            <consortium name="DOE Joint Genome Institute"/>
            <person name="Steindorff A.S."/>
            <person name="Carver A."/>
            <person name="Calhoun S."/>
            <person name="Stillman K."/>
            <person name="Liu H."/>
            <person name="Lipzen A."/>
            <person name="Pangilinan J."/>
            <person name="Labutti K."/>
            <person name="Bruns T.D."/>
            <person name="Grigoriev I.V."/>
        </authorList>
    </citation>
    <scope>NUCLEOTIDE SEQUENCE [LARGE SCALE GENOMIC DNA]</scope>
    <source>
        <strain evidence="2 3">CBS 144469</strain>
    </source>
</reference>
<feature type="region of interest" description="Disordered" evidence="1">
    <location>
        <begin position="153"/>
        <end position="192"/>
    </location>
</feature>
<dbReference type="AlphaFoldDB" id="A0A8H6HAT9"/>
<dbReference type="Proteomes" id="UP000521943">
    <property type="component" value="Unassembled WGS sequence"/>
</dbReference>